<dbReference type="Gene3D" id="3.60.10.10">
    <property type="entry name" value="Endonuclease/exonuclease/phosphatase"/>
    <property type="match status" value="1"/>
</dbReference>
<sequence>MFNIGSWNLWGLNSFHKQKTVQEWTTKNNLDIFGLLETKITGSNLDTIAPHLAISPWQYTTNISSSTSCRIFVSWNPHKLSLTHITSSAQWLTCEIITTFSPSIFRITFVYAHNTPADRRHLWNYLSQESSHNTCTPWIVLGDFNAIMHAGDRVGGDSNWYSHLDDFPRCISLSEFIQVPYTGMKFTWHNGQQGEQTIQKKLDWIFGNATMFSSFPAAHATFLPRHVSDHSAMLLTLHSQDYPQQHHSPFKFLNAWADREDFISVVSSLWSTQVSGNPIYQFTTKLRLLKIELRRFHRQHTSHISSRVAQARDAWYSAQASLDRNPMSSTANTNERTTAKLYMQLCKDEESVLKQRSRVHWLHLGDKNTKFFHNSLLHRQVRNRIHSLRDDAGNLVTDSKEMGKMASTYYEQLLSAPQLPIDRDAQQVFTRRISDESFSSLNLPITADEIKAALKTVLVDVIGPSQSAFMPGRQISDAILLTQELMHNSHHQHGPPRCALKIDLRKAFDTVRWDFILAGLEAIGIPHHMLHWINICISSAHYTVNLNGALHGFFSATRGIRQGDPLSPYLFVLAMEGLGGIISQHTQHSNFKFHWRCAPNHITHLCFADDLMLYCHADAESVGILKTCMDRFSLLSGLAINHAKSSLYLSGVDEILQHRICNQFGIQPGILPIRYLGVPLISTRLTHADCVPLIERTTSRIKLWTSSSLTYAGRLQLIKSVLFSIQVYWTSLFILPRKTIKKLESIFSAFLWKGSSLTHTGAKVTWQSICFPLSEGGLGIKSLQTWNTAATMKHIWHLLVDTDSIWTVWVKTVLLRNRSLWQINIPSTSSWSWRKILQAREDCRGWFLSYIGNGFSTSLWFDYWLPEGKRLIDLLPLRRLTSTGLSWNARVSDIMQGDQWVFPTISELQPIWDAINFHPHPTREDHCVWTGHNSGNFSIHSAWDILRDHRQINSMHHLLWFKGHVPRQSFILWLAIHGRLRTMDRLHGVITDYTCVLCNLQAETHDHLFFACKYTGSVWGAVCNKTHVYWPSIPWQPLLQWAAVHYNKKSNLDHMIARLLLSTTVYFLWHERNNRIFSNAAQQYQVTAERIFQHIRTHISTMDNIGVIPSQTLTTWNLQEN</sequence>
<dbReference type="InterPro" id="IPR005135">
    <property type="entry name" value="Endo/exonuclease/phosphatase"/>
</dbReference>
<dbReference type="STRING" id="43335.A0A4U5QEE1"/>
<dbReference type="PANTHER" id="PTHR33116">
    <property type="entry name" value="REVERSE TRANSCRIPTASE ZINC-BINDING DOMAIN-CONTAINING PROTEIN-RELATED-RELATED"/>
    <property type="match status" value="1"/>
</dbReference>
<dbReference type="SUPFAM" id="SSF56219">
    <property type="entry name" value="DNase I-like"/>
    <property type="match status" value="1"/>
</dbReference>
<organism evidence="2">
    <name type="scientific">Populus alba</name>
    <name type="common">White poplar</name>
    <dbReference type="NCBI Taxonomy" id="43335"/>
    <lineage>
        <taxon>Eukaryota</taxon>
        <taxon>Viridiplantae</taxon>
        <taxon>Streptophyta</taxon>
        <taxon>Embryophyta</taxon>
        <taxon>Tracheophyta</taxon>
        <taxon>Spermatophyta</taxon>
        <taxon>Magnoliopsida</taxon>
        <taxon>eudicotyledons</taxon>
        <taxon>Gunneridae</taxon>
        <taxon>Pentapetalae</taxon>
        <taxon>rosids</taxon>
        <taxon>fabids</taxon>
        <taxon>Malpighiales</taxon>
        <taxon>Salicaceae</taxon>
        <taxon>Saliceae</taxon>
        <taxon>Populus</taxon>
    </lineage>
</organism>
<feature type="domain" description="Reverse transcriptase" evidence="1">
    <location>
        <begin position="402"/>
        <end position="680"/>
    </location>
</feature>
<dbReference type="InterPro" id="IPR036691">
    <property type="entry name" value="Endo/exonu/phosph_ase_sf"/>
</dbReference>
<name>A0A4U5QEE1_POPAL</name>
<dbReference type="Pfam" id="PF00078">
    <property type="entry name" value="RVT_1"/>
    <property type="match status" value="1"/>
</dbReference>
<dbReference type="InterPro" id="IPR000477">
    <property type="entry name" value="RT_dom"/>
</dbReference>
<dbReference type="PANTHER" id="PTHR33116:SF84">
    <property type="entry name" value="RNA-DIRECTED DNA POLYMERASE"/>
    <property type="match status" value="1"/>
</dbReference>
<dbReference type="AlphaFoldDB" id="A0A4U5QEE1"/>
<proteinExistence type="predicted"/>
<accession>A0A4U5QEE1</accession>
<dbReference type="CDD" id="cd01650">
    <property type="entry name" value="RT_nLTR_like"/>
    <property type="match status" value="1"/>
</dbReference>
<dbReference type="InterPro" id="IPR043502">
    <property type="entry name" value="DNA/RNA_pol_sf"/>
</dbReference>
<evidence type="ECO:0000313" key="2">
    <source>
        <dbReference type="EMBL" id="TKS07307.1"/>
    </source>
</evidence>
<protein>
    <recommendedName>
        <fullName evidence="1">Reverse transcriptase domain-containing protein</fullName>
    </recommendedName>
</protein>
<evidence type="ECO:0000259" key="1">
    <source>
        <dbReference type="PROSITE" id="PS50878"/>
    </source>
</evidence>
<dbReference type="GO" id="GO:0003824">
    <property type="term" value="F:catalytic activity"/>
    <property type="evidence" value="ECO:0007669"/>
    <property type="project" value="InterPro"/>
</dbReference>
<dbReference type="InterPro" id="IPR026960">
    <property type="entry name" value="RVT-Znf"/>
</dbReference>
<reference evidence="2" key="1">
    <citation type="submission" date="2018-10" db="EMBL/GenBank/DDBJ databases">
        <title>Population genomic analysis revealed the cold adaptation of white poplar.</title>
        <authorList>
            <person name="Liu Y.-J."/>
        </authorList>
    </citation>
    <scope>NUCLEOTIDE SEQUENCE [LARGE SCALE GENOMIC DNA]</scope>
    <source>
        <strain evidence="2">PAL-ZL1</strain>
    </source>
</reference>
<dbReference type="EMBL" id="RCHU01000331">
    <property type="protein sequence ID" value="TKS07307.1"/>
    <property type="molecule type" value="Genomic_DNA"/>
</dbReference>
<gene>
    <name evidence="2" type="ORF">D5086_0000116390</name>
</gene>
<dbReference type="Pfam" id="PF13966">
    <property type="entry name" value="zf-RVT"/>
    <property type="match status" value="1"/>
</dbReference>
<dbReference type="PROSITE" id="PS50878">
    <property type="entry name" value="RT_POL"/>
    <property type="match status" value="1"/>
</dbReference>
<comment type="caution">
    <text evidence="2">The sequence shown here is derived from an EMBL/GenBank/DDBJ whole genome shotgun (WGS) entry which is preliminary data.</text>
</comment>
<dbReference type="SUPFAM" id="SSF56672">
    <property type="entry name" value="DNA/RNA polymerases"/>
    <property type="match status" value="1"/>
</dbReference>
<dbReference type="Pfam" id="PF03372">
    <property type="entry name" value="Exo_endo_phos"/>
    <property type="match status" value="1"/>
</dbReference>